<keyword evidence="4 9" id="KW-0227">DNA damage</keyword>
<dbReference type="eggNOG" id="COG0249">
    <property type="taxonomic scope" value="Bacteria"/>
</dbReference>
<dbReference type="InterPro" id="IPR007860">
    <property type="entry name" value="DNA_mmatch_repair_MutS_con_dom"/>
</dbReference>
<evidence type="ECO:0000313" key="12">
    <source>
        <dbReference type="EMBL" id="EEG78543.1"/>
    </source>
</evidence>
<evidence type="ECO:0000256" key="6">
    <source>
        <dbReference type="ARBA" id="ARBA00023125"/>
    </source>
</evidence>
<dbReference type="FunFam" id="3.40.1170.10:FF:000001">
    <property type="entry name" value="DNA mismatch repair protein MutS"/>
    <property type="match status" value="1"/>
</dbReference>
<comment type="function">
    <text evidence="8 9">This protein is involved in the repair of mismatches in DNA. It is possible that it carries out the mismatch recognition step. This protein has a weak ATPase activity.</text>
</comment>
<feature type="domain" description="DNA mismatch repair proteins mutS family" evidence="11">
    <location>
        <begin position="693"/>
        <end position="709"/>
    </location>
</feature>
<keyword evidence="6 9" id="KW-0238">DNA-binding</keyword>
<sequence>MKTETPMIRQYREIKEHNQDKILLFRVGDFYELFFDDAKIGARELEITLTARDKDVPLAGFPYHALNTYLSRLIERGYKVAICEQVEDPKQAKGIVKREIVQVITPGTVTETSLLDEKSNNYLVSVYVGRGGFGLAAVDVSTGQFVMSQERGSQAARFLADELCRLNPAEIIVNEGAKDNQVLTEAMARLGTQVAINPCRDKNYALKQAQETLLSQFAVQNLDSLGCADLFFAVSAAGAALAYLHDNRQGNLSHLQQPEVYNAEGYMVLDAATRRNLELTRTIREERKYGSLLWVLDKTRSALGGRLLKRWLEQPLLDKAAICERLDAVEELAGDFLMLDELSELLDEVYDLERLLSKVHYESANARDLVALRSTLAVLPAVREKLLSGGERMQTLARHLPVLEDLSLYLTEALCDDPPLSVRDGGLVRDRFHPDVDKLRHACRHGRDYILSMEQRERERTGIKSLKVGYNKVFGYYIEITRANAHLTPDDYIRKQTLANAERYITPELKEYEATVLGAEEKICALEYELFQEVRRKVGANTMEIQEAAAALAQLDVFQSLARVARDYRYVRPQVDDGDVVDIREGRHPVVERVMQDSMFVPNDTRLDRDNQRLLMITGPNMAGKSTYMRQTALIVLLAQVGSFVPAASANIGLVDRIFTRIGAADDLVGGQSTFMVEMSEVANILSRATDKSLVLLDEVGRGTSTFDGISIARAVVEHLYGKVGARTLFATHYHELTDLASDLPAVQNMATAVKEKGEDIVFLHKVIAGSVDHSYGIQVARLAGLPQRVISRSREILNSLESPTQAVRETAAASEAEQMRLFMPDPELTGLMDEVQEADLMTTTPLEAMQMLYKLQQALKKGNEDG</sequence>
<dbReference type="InterPro" id="IPR036187">
    <property type="entry name" value="DNA_mismatch_repair_MutS_sf"/>
</dbReference>
<dbReference type="FunFam" id="1.10.1420.10:FF:000001">
    <property type="entry name" value="DNA mismatch repair protein MutS"/>
    <property type="match status" value="1"/>
</dbReference>
<evidence type="ECO:0000256" key="1">
    <source>
        <dbReference type="ARBA" id="ARBA00006271"/>
    </source>
</evidence>
<dbReference type="FunFam" id="3.40.50.300:FF:000870">
    <property type="entry name" value="MutS protein homolog 4"/>
    <property type="match status" value="1"/>
</dbReference>
<dbReference type="InterPro" id="IPR036678">
    <property type="entry name" value="MutS_con_dom_sf"/>
</dbReference>
<dbReference type="Pfam" id="PF05190">
    <property type="entry name" value="MutS_IV"/>
    <property type="match status" value="1"/>
</dbReference>
<dbReference type="Pfam" id="PF05192">
    <property type="entry name" value="MutS_III"/>
    <property type="match status" value="1"/>
</dbReference>
<dbReference type="Proteomes" id="UP000006443">
    <property type="component" value="Unassembled WGS sequence"/>
</dbReference>
<dbReference type="SUPFAM" id="SSF52540">
    <property type="entry name" value="P-loop containing nucleoside triphosphate hydrolases"/>
    <property type="match status" value="1"/>
</dbReference>
<dbReference type="RefSeq" id="WP_008514498.1">
    <property type="nucleotide sequence ID" value="NZ_ACJM01000002.1"/>
</dbReference>
<dbReference type="EMBL" id="ACJM01000002">
    <property type="protein sequence ID" value="EEG78543.1"/>
    <property type="molecule type" value="Genomic_DNA"/>
</dbReference>
<feature type="binding site" evidence="9">
    <location>
        <begin position="619"/>
        <end position="626"/>
    </location>
    <ligand>
        <name>ATP</name>
        <dbReference type="ChEBI" id="CHEBI:30616"/>
    </ligand>
</feature>
<organism evidence="12 13">
    <name type="scientific">Dethiobacter alkaliphilus AHT 1</name>
    <dbReference type="NCBI Taxonomy" id="555088"/>
    <lineage>
        <taxon>Bacteria</taxon>
        <taxon>Bacillati</taxon>
        <taxon>Bacillota</taxon>
        <taxon>Dethiobacteria</taxon>
        <taxon>Dethiobacterales</taxon>
        <taxon>Dethiobacteraceae</taxon>
        <taxon>Dethiobacter</taxon>
    </lineage>
</organism>
<evidence type="ECO:0000256" key="2">
    <source>
        <dbReference type="ARBA" id="ARBA00021982"/>
    </source>
</evidence>
<dbReference type="InterPro" id="IPR007695">
    <property type="entry name" value="DNA_mismatch_repair_MutS-lik_N"/>
</dbReference>
<dbReference type="InterPro" id="IPR017261">
    <property type="entry name" value="DNA_mismatch_repair_MutS/MSH"/>
</dbReference>
<dbReference type="OrthoDB" id="9802448at2"/>
<dbReference type="GO" id="GO:0003684">
    <property type="term" value="F:damaged DNA binding"/>
    <property type="evidence" value="ECO:0007669"/>
    <property type="project" value="UniProtKB-UniRule"/>
</dbReference>
<dbReference type="InterPro" id="IPR000432">
    <property type="entry name" value="DNA_mismatch_repair_MutS_C"/>
</dbReference>
<dbReference type="SMART" id="SM00534">
    <property type="entry name" value="MUTSac"/>
    <property type="match status" value="1"/>
</dbReference>
<dbReference type="NCBIfam" id="NF003810">
    <property type="entry name" value="PRK05399.1"/>
    <property type="match status" value="1"/>
</dbReference>
<dbReference type="STRING" id="555088.DealDRAFT_0473"/>
<evidence type="ECO:0000256" key="7">
    <source>
        <dbReference type="ARBA" id="ARBA00023204"/>
    </source>
</evidence>
<dbReference type="GO" id="GO:0140664">
    <property type="term" value="F:ATP-dependent DNA damage sensor activity"/>
    <property type="evidence" value="ECO:0007669"/>
    <property type="project" value="InterPro"/>
</dbReference>
<dbReference type="Pfam" id="PF05188">
    <property type="entry name" value="MutS_II"/>
    <property type="match status" value="1"/>
</dbReference>
<accession>C0GDR0</accession>
<dbReference type="PROSITE" id="PS00486">
    <property type="entry name" value="DNA_MISMATCH_REPAIR_2"/>
    <property type="match status" value="1"/>
</dbReference>
<evidence type="ECO:0000313" key="13">
    <source>
        <dbReference type="Proteomes" id="UP000006443"/>
    </source>
</evidence>
<reference evidence="12 13" key="1">
    <citation type="submission" date="2009-02" db="EMBL/GenBank/DDBJ databases">
        <title>Sequencing of the draft genome and assembly of Dethiobacter alkaliphilus AHT 1.</title>
        <authorList>
            <consortium name="US DOE Joint Genome Institute (JGI-PGF)"/>
            <person name="Lucas S."/>
            <person name="Copeland A."/>
            <person name="Lapidus A."/>
            <person name="Glavina del Rio T."/>
            <person name="Dalin E."/>
            <person name="Tice H."/>
            <person name="Bruce D."/>
            <person name="Goodwin L."/>
            <person name="Pitluck S."/>
            <person name="Larimer F."/>
            <person name="Land M.L."/>
            <person name="Hauser L."/>
            <person name="Muyzer G."/>
        </authorList>
    </citation>
    <scope>NUCLEOTIDE SEQUENCE [LARGE SCALE GENOMIC DNA]</scope>
    <source>
        <strain evidence="12 13">AHT 1</strain>
    </source>
</reference>
<evidence type="ECO:0000256" key="8">
    <source>
        <dbReference type="ARBA" id="ARBA00024647"/>
    </source>
</evidence>
<keyword evidence="13" id="KW-1185">Reference proteome</keyword>
<name>C0GDR0_DETAL</name>
<keyword evidence="7 9" id="KW-0234">DNA repair</keyword>
<dbReference type="NCBIfam" id="TIGR01070">
    <property type="entry name" value="mutS1"/>
    <property type="match status" value="1"/>
</dbReference>
<evidence type="ECO:0000256" key="5">
    <source>
        <dbReference type="ARBA" id="ARBA00022840"/>
    </source>
</evidence>
<dbReference type="SUPFAM" id="SSF48334">
    <property type="entry name" value="DNA repair protein MutS, domain III"/>
    <property type="match status" value="1"/>
</dbReference>
<protein>
    <recommendedName>
        <fullName evidence="2 9">DNA mismatch repair protein MutS</fullName>
    </recommendedName>
</protein>
<evidence type="ECO:0000256" key="4">
    <source>
        <dbReference type="ARBA" id="ARBA00022763"/>
    </source>
</evidence>
<evidence type="ECO:0000259" key="11">
    <source>
        <dbReference type="PROSITE" id="PS00486"/>
    </source>
</evidence>
<keyword evidence="3 9" id="KW-0547">Nucleotide-binding</keyword>
<dbReference type="PANTHER" id="PTHR11361:SF34">
    <property type="entry name" value="DNA MISMATCH REPAIR PROTEIN MSH1, MITOCHONDRIAL"/>
    <property type="match status" value="1"/>
</dbReference>
<dbReference type="GO" id="GO:0005524">
    <property type="term" value="F:ATP binding"/>
    <property type="evidence" value="ECO:0007669"/>
    <property type="project" value="UniProtKB-UniRule"/>
</dbReference>
<dbReference type="Pfam" id="PF01624">
    <property type="entry name" value="MutS_I"/>
    <property type="match status" value="1"/>
</dbReference>
<dbReference type="InterPro" id="IPR045076">
    <property type="entry name" value="MutS"/>
</dbReference>
<dbReference type="SUPFAM" id="SSF53150">
    <property type="entry name" value="DNA repair protein MutS, domain II"/>
    <property type="match status" value="1"/>
</dbReference>
<dbReference type="Gene3D" id="3.40.1170.10">
    <property type="entry name" value="DNA repair protein MutS, domain I"/>
    <property type="match status" value="1"/>
</dbReference>
<evidence type="ECO:0000256" key="9">
    <source>
        <dbReference type="HAMAP-Rule" id="MF_00096"/>
    </source>
</evidence>
<dbReference type="Gene3D" id="3.40.50.300">
    <property type="entry name" value="P-loop containing nucleotide triphosphate hydrolases"/>
    <property type="match status" value="1"/>
</dbReference>
<keyword evidence="5 9" id="KW-0067">ATP-binding</keyword>
<comment type="caution">
    <text evidence="12">The sequence shown here is derived from an EMBL/GenBank/DDBJ whole genome shotgun (WGS) entry which is preliminary data.</text>
</comment>
<dbReference type="Pfam" id="PF00488">
    <property type="entry name" value="MutS_V"/>
    <property type="match status" value="1"/>
</dbReference>
<dbReference type="Gene3D" id="1.10.1420.10">
    <property type="match status" value="2"/>
</dbReference>
<dbReference type="InterPro" id="IPR027417">
    <property type="entry name" value="P-loop_NTPase"/>
</dbReference>
<dbReference type="GO" id="GO:0006298">
    <property type="term" value="P:mismatch repair"/>
    <property type="evidence" value="ECO:0007669"/>
    <property type="project" value="UniProtKB-UniRule"/>
</dbReference>
<gene>
    <name evidence="9" type="primary">mutS</name>
    <name evidence="12" type="ORF">DealDRAFT_0473</name>
</gene>
<dbReference type="HAMAP" id="MF_00096">
    <property type="entry name" value="MutS"/>
    <property type="match status" value="1"/>
</dbReference>
<dbReference type="GO" id="GO:0005829">
    <property type="term" value="C:cytosol"/>
    <property type="evidence" value="ECO:0007669"/>
    <property type="project" value="TreeGrafter"/>
</dbReference>
<dbReference type="Gene3D" id="3.30.420.110">
    <property type="entry name" value="MutS, connector domain"/>
    <property type="match status" value="1"/>
</dbReference>
<dbReference type="CDD" id="cd03284">
    <property type="entry name" value="ABC_MutS1"/>
    <property type="match status" value="1"/>
</dbReference>
<dbReference type="InterPro" id="IPR007861">
    <property type="entry name" value="DNA_mismatch_repair_MutS_clamp"/>
</dbReference>
<dbReference type="InterPro" id="IPR016151">
    <property type="entry name" value="DNA_mismatch_repair_MutS_N"/>
</dbReference>
<dbReference type="SMART" id="SM00533">
    <property type="entry name" value="MUTSd"/>
    <property type="match status" value="1"/>
</dbReference>
<dbReference type="PANTHER" id="PTHR11361">
    <property type="entry name" value="DNA MISMATCH REPAIR PROTEIN MUTS FAMILY MEMBER"/>
    <property type="match status" value="1"/>
</dbReference>
<comment type="similarity">
    <text evidence="1 9 10">Belongs to the DNA mismatch repair MutS family.</text>
</comment>
<dbReference type="InterPro" id="IPR005748">
    <property type="entry name" value="DNA_mismatch_repair_MutS"/>
</dbReference>
<dbReference type="AlphaFoldDB" id="C0GDR0"/>
<evidence type="ECO:0000256" key="10">
    <source>
        <dbReference type="RuleBase" id="RU003756"/>
    </source>
</evidence>
<dbReference type="SUPFAM" id="SSF55271">
    <property type="entry name" value="DNA repair protein MutS, domain I"/>
    <property type="match status" value="1"/>
</dbReference>
<dbReference type="PIRSF" id="PIRSF037677">
    <property type="entry name" value="DNA_mis_repair_Msh6"/>
    <property type="match status" value="1"/>
</dbReference>
<dbReference type="GO" id="GO:0030983">
    <property type="term" value="F:mismatched DNA binding"/>
    <property type="evidence" value="ECO:0007669"/>
    <property type="project" value="InterPro"/>
</dbReference>
<proteinExistence type="inferred from homology"/>
<evidence type="ECO:0000256" key="3">
    <source>
        <dbReference type="ARBA" id="ARBA00022741"/>
    </source>
</evidence>
<dbReference type="InterPro" id="IPR007696">
    <property type="entry name" value="DNA_mismatch_repair_MutS_core"/>
</dbReference>